<dbReference type="Pfam" id="PF14335">
    <property type="entry name" value="DUF4391"/>
    <property type="match status" value="1"/>
</dbReference>
<dbReference type="AlphaFoldDB" id="A0A1Y1SI51"/>
<accession>A0A1Y1SI51</accession>
<evidence type="ECO:0000313" key="3">
    <source>
        <dbReference type="Proteomes" id="UP000192342"/>
    </source>
</evidence>
<keyword evidence="3" id="KW-1185">Reference proteome</keyword>
<organism evidence="2 3">
    <name type="scientific">Oceanococcus atlanticus</name>
    <dbReference type="NCBI Taxonomy" id="1317117"/>
    <lineage>
        <taxon>Bacteria</taxon>
        <taxon>Pseudomonadati</taxon>
        <taxon>Pseudomonadota</taxon>
        <taxon>Gammaproteobacteria</taxon>
        <taxon>Chromatiales</taxon>
        <taxon>Oceanococcaceae</taxon>
        <taxon>Oceanococcus</taxon>
    </lineage>
</organism>
<sequence>MPMYDWPKGGRFGRVVPKSKIYEHAKASNQLKELFIRDVERIEWAYKLAPETLNLSATERVTEVQVFELRCHTANLHQDILRAIDRAIPFPLIFELQHGGKTKMAAAHKRRSEADSTKWVLSDYFESPWSPDTNARAALPVALNLERLYEALLQPLVATHTSQLTQARRSAQEKEATLTGVAESSARYSASLCAQIEQAAAIEAQTREIKRIQARLSREKQFNKRVAINAELREAQQELERLSSSLSE</sequence>
<dbReference type="RefSeq" id="WP_083560210.1">
    <property type="nucleotide sequence ID" value="NZ_AQQV01000001.1"/>
</dbReference>
<protein>
    <recommendedName>
        <fullName evidence="4">Methyl-accepting chemotaxis protein</fullName>
    </recommendedName>
</protein>
<dbReference type="OrthoDB" id="9805811at2"/>
<dbReference type="EMBL" id="AQQV01000001">
    <property type="protein sequence ID" value="ORE89258.1"/>
    <property type="molecule type" value="Genomic_DNA"/>
</dbReference>
<evidence type="ECO:0008006" key="4">
    <source>
        <dbReference type="Google" id="ProtNLM"/>
    </source>
</evidence>
<gene>
    <name evidence="2" type="ORF">ATO7_05245</name>
</gene>
<evidence type="ECO:0000313" key="2">
    <source>
        <dbReference type="EMBL" id="ORE89258.1"/>
    </source>
</evidence>
<evidence type="ECO:0000256" key="1">
    <source>
        <dbReference type="SAM" id="Coils"/>
    </source>
</evidence>
<dbReference type="InterPro" id="IPR025503">
    <property type="entry name" value="DUF4391"/>
</dbReference>
<proteinExistence type="predicted"/>
<reference evidence="2 3" key="1">
    <citation type="submission" date="2013-04" db="EMBL/GenBank/DDBJ databases">
        <title>Oceanococcus atlanticus 22II-S10r2 Genome Sequencing.</title>
        <authorList>
            <person name="Lai Q."/>
            <person name="Li G."/>
            <person name="Shao Z."/>
        </authorList>
    </citation>
    <scope>NUCLEOTIDE SEQUENCE [LARGE SCALE GENOMIC DNA]</scope>
    <source>
        <strain evidence="2 3">22II-S10r2</strain>
    </source>
</reference>
<dbReference type="Proteomes" id="UP000192342">
    <property type="component" value="Unassembled WGS sequence"/>
</dbReference>
<name>A0A1Y1SI51_9GAMM</name>
<dbReference type="STRING" id="1317117.ATO7_05245"/>
<comment type="caution">
    <text evidence="2">The sequence shown here is derived from an EMBL/GenBank/DDBJ whole genome shotgun (WGS) entry which is preliminary data.</text>
</comment>
<keyword evidence="1" id="KW-0175">Coiled coil</keyword>
<feature type="coiled-coil region" evidence="1">
    <location>
        <begin position="218"/>
        <end position="245"/>
    </location>
</feature>